<feature type="compositionally biased region" description="Basic residues" evidence="1">
    <location>
        <begin position="283"/>
        <end position="309"/>
    </location>
</feature>
<sequence>DVSSRPWAPDPARPAHRGHAGVSGRARGRDGRRVGGGRRRDRRALRRRPGDRPGRLAVPPARARGAARPSRAVDAADVRARRLGARQRLPEPRAVGPALYRSDPQRRRLDRVVSALGAGIPVAGARTTRTARSAPGHRRGDRRAGPARPLRRRYPRDRGGQPLLHRRVGECRLHRRRPRPHRHRGGHRQCRPLAARPPLAGAAGRLHGDRRRRPAVPRRRRRRPPRQCRDRGDGVVLRRGADRALQRGGAPAGTATALPSGRDQAAHRPGLRGAGRRPLQQRGARRPAGHRAGRRLAGRRARPPRPHASRQRDPPRRGRRARACRLPHRTRQPTGLHTRRRAHGRRAEGRLPAARQPLRPRRLQGLQRSPRPPRGRRAPGAHLAADARRRRRTGPLLPARRRRVLPADGGRRQRIRAGHSARRRGALRRGGPLLPRLGHARNRDDPGAGAAPGRRADVRAQARPPWVRGARRLAERRALHRGWGRPPRTGPSTGGRGAPRRRADGHRRL</sequence>
<feature type="non-terminal residue" evidence="2">
    <location>
        <position position="509"/>
    </location>
</feature>
<dbReference type="AlphaFoldDB" id="A0A6J4RZL3"/>
<name>A0A6J4RZL3_9ACTN</name>
<feature type="compositionally biased region" description="Basic residues" evidence="1">
    <location>
        <begin position="317"/>
        <end position="344"/>
    </location>
</feature>
<feature type="region of interest" description="Disordered" evidence="1">
    <location>
        <begin position="126"/>
        <end position="509"/>
    </location>
</feature>
<feature type="compositionally biased region" description="Basic residues" evidence="1">
    <location>
        <begin position="388"/>
        <end position="404"/>
    </location>
</feature>
<feature type="compositionally biased region" description="Basic residues" evidence="1">
    <location>
        <begin position="35"/>
        <end position="47"/>
    </location>
</feature>
<feature type="compositionally biased region" description="Low complexity" evidence="1">
    <location>
        <begin position="55"/>
        <end position="73"/>
    </location>
</feature>
<feature type="compositionally biased region" description="Low complexity" evidence="1">
    <location>
        <begin position="350"/>
        <end position="369"/>
    </location>
</feature>
<evidence type="ECO:0000256" key="1">
    <source>
        <dbReference type="SAM" id="MobiDB-lite"/>
    </source>
</evidence>
<feature type="compositionally biased region" description="Low complexity" evidence="1">
    <location>
        <begin position="248"/>
        <end position="261"/>
    </location>
</feature>
<organism evidence="2">
    <name type="scientific">uncultured Solirubrobacteraceae bacterium</name>
    <dbReference type="NCBI Taxonomy" id="1162706"/>
    <lineage>
        <taxon>Bacteria</taxon>
        <taxon>Bacillati</taxon>
        <taxon>Actinomycetota</taxon>
        <taxon>Thermoleophilia</taxon>
        <taxon>Solirubrobacterales</taxon>
        <taxon>Solirubrobacteraceae</taxon>
        <taxon>environmental samples</taxon>
    </lineage>
</organism>
<protein>
    <submittedName>
        <fullName evidence="2">Uncharacterized protein</fullName>
    </submittedName>
</protein>
<reference evidence="2" key="1">
    <citation type="submission" date="2020-02" db="EMBL/GenBank/DDBJ databases">
        <authorList>
            <person name="Meier V. D."/>
        </authorList>
    </citation>
    <scope>NUCLEOTIDE SEQUENCE</scope>
    <source>
        <strain evidence="2">AVDCRST_MAG65</strain>
    </source>
</reference>
<feature type="compositionally biased region" description="Basic residues" evidence="1">
    <location>
        <begin position="173"/>
        <end position="190"/>
    </location>
</feature>
<dbReference type="EMBL" id="CADCVL010000241">
    <property type="protein sequence ID" value="CAA9481150.1"/>
    <property type="molecule type" value="Genomic_DNA"/>
</dbReference>
<gene>
    <name evidence="2" type="ORF">AVDCRST_MAG65-1444</name>
</gene>
<evidence type="ECO:0000313" key="2">
    <source>
        <dbReference type="EMBL" id="CAA9481150.1"/>
    </source>
</evidence>
<feature type="region of interest" description="Disordered" evidence="1">
    <location>
        <begin position="1"/>
        <end position="104"/>
    </location>
</feature>
<feature type="compositionally biased region" description="Basic residues" evidence="1">
    <location>
        <begin position="208"/>
        <end position="226"/>
    </location>
</feature>
<feature type="compositionally biased region" description="Basic residues" evidence="1">
    <location>
        <begin position="498"/>
        <end position="509"/>
    </location>
</feature>
<feature type="non-terminal residue" evidence="2">
    <location>
        <position position="1"/>
    </location>
</feature>
<proteinExistence type="predicted"/>
<feature type="compositionally biased region" description="Basic residues" evidence="1">
    <location>
        <begin position="412"/>
        <end position="427"/>
    </location>
</feature>
<feature type="compositionally biased region" description="Low complexity" evidence="1">
    <location>
        <begin position="191"/>
        <end position="205"/>
    </location>
</feature>
<accession>A0A6J4RZL3</accession>